<dbReference type="InterPro" id="IPR017871">
    <property type="entry name" value="ABC_transporter-like_CS"/>
</dbReference>
<dbReference type="SMART" id="SM00382">
    <property type="entry name" value="AAA"/>
    <property type="match status" value="2"/>
</dbReference>
<feature type="transmembrane region" description="Helical" evidence="12">
    <location>
        <begin position="297"/>
        <end position="317"/>
    </location>
</feature>
<gene>
    <name evidence="16" type="ordered locus">Cyan7425_1761</name>
</gene>
<keyword evidence="6" id="KW-0788">Thiol protease</keyword>
<dbReference type="InterPro" id="IPR036640">
    <property type="entry name" value="ABC1_TM_sf"/>
</dbReference>
<dbReference type="GO" id="GO:0008234">
    <property type="term" value="F:cysteine-type peptidase activity"/>
    <property type="evidence" value="ECO:0007669"/>
    <property type="project" value="UniProtKB-KW"/>
</dbReference>
<dbReference type="InterPro" id="IPR022515">
    <property type="entry name" value="NHPM_micro_ABC2"/>
</dbReference>
<evidence type="ECO:0000256" key="1">
    <source>
        <dbReference type="ARBA" id="ARBA00004651"/>
    </source>
</evidence>
<keyword evidence="4 12" id="KW-0812">Transmembrane</keyword>
<evidence type="ECO:0000256" key="12">
    <source>
        <dbReference type="SAM" id="Phobius"/>
    </source>
</evidence>
<keyword evidence="8" id="KW-0653">Protein transport</keyword>
<dbReference type="InterPro" id="IPR003593">
    <property type="entry name" value="AAA+_ATPase"/>
</dbReference>
<evidence type="ECO:0000313" key="16">
    <source>
        <dbReference type="EMBL" id="ACL44130.1"/>
    </source>
</evidence>
<evidence type="ECO:0000256" key="10">
    <source>
        <dbReference type="ARBA" id="ARBA00023136"/>
    </source>
</evidence>
<dbReference type="SUPFAM" id="SSF90123">
    <property type="entry name" value="ABC transporter transmembrane region"/>
    <property type="match status" value="2"/>
</dbReference>
<dbReference type="InterPro" id="IPR039421">
    <property type="entry name" value="Type_1_exporter"/>
</dbReference>
<accession>B8HRE2</accession>
<keyword evidence="9 12" id="KW-1133">Transmembrane helix</keyword>
<organism evidence="16">
    <name type="scientific">Cyanothece sp. (strain PCC 7425 / ATCC 29141)</name>
    <dbReference type="NCBI Taxonomy" id="395961"/>
    <lineage>
        <taxon>Bacteria</taxon>
        <taxon>Bacillati</taxon>
        <taxon>Cyanobacteriota</taxon>
        <taxon>Cyanophyceae</taxon>
        <taxon>Gomontiellales</taxon>
        <taxon>Cyanothecaceae</taxon>
        <taxon>Cyanothece</taxon>
    </lineage>
</organism>
<dbReference type="eggNOG" id="COG2274">
    <property type="taxonomic scope" value="Bacteria"/>
</dbReference>
<feature type="transmembrane region" description="Helical" evidence="12">
    <location>
        <begin position="186"/>
        <end position="211"/>
    </location>
</feature>
<dbReference type="GO" id="GO:0034040">
    <property type="term" value="F:ATPase-coupled lipid transmembrane transporter activity"/>
    <property type="evidence" value="ECO:0007669"/>
    <property type="project" value="TreeGrafter"/>
</dbReference>
<keyword evidence="3" id="KW-1003">Cell membrane</keyword>
<feature type="domain" description="ABC transporter" evidence="13">
    <location>
        <begin position="1434"/>
        <end position="1666"/>
    </location>
</feature>
<dbReference type="Pfam" id="PF03412">
    <property type="entry name" value="Peptidase_C39"/>
    <property type="match status" value="1"/>
</dbReference>
<dbReference type="Gene3D" id="3.40.50.300">
    <property type="entry name" value="P-loop containing nucleotide triphosphate hydrolases"/>
    <property type="match status" value="2"/>
</dbReference>
<dbReference type="NCBIfam" id="TIGR03797">
    <property type="entry name" value="NHLM_micro_ABC2"/>
    <property type="match status" value="1"/>
</dbReference>
<dbReference type="KEGG" id="cyn:Cyan7425_1761"/>
<keyword evidence="11" id="KW-0080">Bacteriocin transport</keyword>
<feature type="domain" description="Peptidase C39" evidence="15">
    <location>
        <begin position="38"/>
        <end position="157"/>
    </location>
</feature>
<dbReference type="InterPro" id="IPR005074">
    <property type="entry name" value="Peptidase_C39"/>
</dbReference>
<name>B8HRE2_CYAP4</name>
<dbReference type="PROSITE" id="PS50990">
    <property type="entry name" value="PEPTIDASE_C39"/>
    <property type="match status" value="1"/>
</dbReference>
<dbReference type="Gene3D" id="1.20.1560.10">
    <property type="entry name" value="ABC transporter type 1, transmembrane domain"/>
    <property type="match status" value="2"/>
</dbReference>
<evidence type="ECO:0000256" key="5">
    <source>
        <dbReference type="ARBA" id="ARBA00022741"/>
    </source>
</evidence>
<feature type="transmembrane region" description="Helical" evidence="12">
    <location>
        <begin position="409"/>
        <end position="429"/>
    </location>
</feature>
<evidence type="ECO:0000256" key="11">
    <source>
        <dbReference type="ARBA" id="ARBA00043264"/>
    </source>
</evidence>
<dbReference type="InterPro" id="IPR011527">
    <property type="entry name" value="ABC1_TM_dom"/>
</dbReference>
<feature type="transmembrane region" description="Helical" evidence="12">
    <location>
        <begin position="1340"/>
        <end position="1364"/>
    </location>
</feature>
<dbReference type="GO" id="GO:0140359">
    <property type="term" value="F:ABC-type transporter activity"/>
    <property type="evidence" value="ECO:0007669"/>
    <property type="project" value="InterPro"/>
</dbReference>
<feature type="transmembrane region" description="Helical" evidence="12">
    <location>
        <begin position="1259"/>
        <end position="1281"/>
    </location>
</feature>
<protein>
    <submittedName>
        <fullName evidence="16">ABC transporter related</fullName>
    </submittedName>
</protein>
<dbReference type="PROSITE" id="PS50929">
    <property type="entry name" value="ABC_TM1F"/>
    <property type="match status" value="2"/>
</dbReference>
<dbReference type="HOGENOM" id="CLU_001953_0_0_3"/>
<dbReference type="STRING" id="395961.Cyan7425_1761"/>
<keyword evidence="5" id="KW-0547">Nucleotide-binding</keyword>
<dbReference type="GO" id="GO:0006508">
    <property type="term" value="P:proteolysis"/>
    <property type="evidence" value="ECO:0007669"/>
    <property type="project" value="InterPro"/>
</dbReference>
<dbReference type="GO" id="GO:0005886">
    <property type="term" value="C:plasma membrane"/>
    <property type="evidence" value="ECO:0007669"/>
    <property type="project" value="UniProtKB-SubCell"/>
</dbReference>
<dbReference type="InterPro" id="IPR022514">
    <property type="entry name" value="NHPM_micro_ABC1"/>
</dbReference>
<dbReference type="InterPro" id="IPR003439">
    <property type="entry name" value="ABC_transporter-like_ATP-bd"/>
</dbReference>
<comment type="subcellular location">
    <subcellularLocation>
        <location evidence="1">Cell membrane</location>
        <topology evidence="1">Multi-pass membrane protein</topology>
    </subcellularLocation>
</comment>
<dbReference type="GO" id="GO:0016887">
    <property type="term" value="F:ATP hydrolysis activity"/>
    <property type="evidence" value="ECO:0007669"/>
    <property type="project" value="InterPro"/>
</dbReference>
<dbReference type="Pfam" id="PF00664">
    <property type="entry name" value="ABC_membrane"/>
    <property type="match status" value="2"/>
</dbReference>
<evidence type="ECO:0000259" key="15">
    <source>
        <dbReference type="PROSITE" id="PS50990"/>
    </source>
</evidence>
<dbReference type="PANTHER" id="PTHR24221">
    <property type="entry name" value="ATP-BINDING CASSETTE SUB-FAMILY B"/>
    <property type="match status" value="1"/>
</dbReference>
<dbReference type="PROSITE" id="PS50893">
    <property type="entry name" value="ABC_TRANSPORTER_2"/>
    <property type="match status" value="2"/>
</dbReference>
<evidence type="ECO:0000259" key="13">
    <source>
        <dbReference type="PROSITE" id="PS50893"/>
    </source>
</evidence>
<proteinExistence type="predicted"/>
<dbReference type="PROSITE" id="PS00211">
    <property type="entry name" value="ABC_TRANSPORTER_1"/>
    <property type="match status" value="2"/>
</dbReference>
<sequence length="1675" mass="184031">MWQRLHGLLFKRFRQGASLGQSNPSRKYRRVRTPTLLQLEAVECGAAALGIILGYHRRIVPLPQLRQDCGVSRDGSTAGNIVLAAQSYGLKAKGFKKSLQKLPDMPLPNIVFWHFNHFLVVEGYSPERVYLNDPATGRRSVTWQEFDEGYTGIVLVFEPGERFERSGHKPSLYPALWQRLRSSLPALLYAVMAGFLLVVPGLALPVFSQVFVDQVLVEGRQDWLSPLLLGMALTLVLQGLLKFLQLRYLRLLRLKLAVGMSSRFLWHLLHLPISFYAQRFAGEIANRQPLNDKIAEVLSGKLATTVIDGAMIIFYAGIMFAYDWPLTVIGIGFAIAKVSALQWVAQQRVDANFQLVQDQGKVAGVAIAALQSIETLKSAALEPDLFARWAGYYAKYLNARQELEISNQLISVLPVLLTSITTLLILSLGGWRVMEGNLSIGMLIAFQSLMISFQEPVNRLVNFGSSLQELESDLNLLDDVLQNSIQVQPPTALAATDWETDGLQGYLEFRNVTFGYSRVSPPLIENLSFCLRPGERVAFVGGSGSGKSTIAKLASGLYKPWSGEILYDGKPANAIPSAVLTQGLGMVEQEIFLFAGSVRENLTLWDGTVPDADLKRACQDAAIEDVVLALPGGYSGQLLEGATNLSGGQRQRLEIARTLVNNPAILILDEATAALDAETEQTIDRNLRRRGCTCLIVAHRLSTIRDCDQIIVLNAGKVVQSGTHSQLWCSGGLYSQLLRSEGEALVQSDLDWQDDPQPEVGLATQPILPPALVAPLFLDHYQSRTYAANQPLYLDDSQTVWLVQSGALALFAIHPQGNQLSRRRYLFSCSSGQVILSPTPPLADQQWQLLAVPLEDVQLLPLSWTQISNWCEAGQPEPISWLEGWKNNLLDQIATALPEAKASLEVPPLMISGRSQTIAAWQQLEQLHHFLFQTLDLREQQDSLLQWQRFQSREALNHRATQTALFRLSALTRPQNLDLASAGDPLLVAIGAVGRSLGVKIVAPETEGVERQDRLVSIAQASRLPLRKVILSDRWWTKECGPLLAYTQDQRQPVALLPRASGGYELFDPQQATRFFVGPQIAATLESAAYMLYRSLPSHSLKAIELLQFAFNGQSRNLRTIILSGILAAALGMLTPIATGILIDQAIPNRDQQLLWQLGAGLILAALGTAVFQFTQGLNSLRLESSMESGTQSAVWNHLLNLPVSFFRRYANGDLLSRVNGISQIRQRLSGSTLRTLLTSGFSFLNLGLLFYYNSALAVVAIAAIAIVLIVLVIAGSLSLAQLRPLQELEGEIFGFMVQLISGVSKLHIAGAQERAFAYWSQKYSQKLQLVLRSQGIEDWVVTFNTLLPSLTALLLFWVVIHLLSGNSQGITTGTYLAFTAAFTTLITAATELSNTLLEVLQVRILWQRSQPILSAQPEVAASKANPGRLSGRIAIEQVRFRYREDGPLTLADVTLQAEPGEFIALVGPSGSGKSTLLRLLLGFEKPESGCVSYDGQDLSGLDLAAVRRQLGVVIQNGRINSASIFENISSGALVTMPEAERAAQRAGLAEDIAAMPMGMHTVISEGGTNLSGGQRQRLLIARSLVRNPKILLFDEATSALDNCTQAIVTQSLEQMQVTRIVIAHRLSTVRQADRIYVLDKGRVIQQGSFAELSQQRGLFAQLMARQMLEAEAKA</sequence>
<evidence type="ECO:0000256" key="7">
    <source>
        <dbReference type="ARBA" id="ARBA00022840"/>
    </source>
</evidence>
<feature type="transmembrane region" description="Helical" evidence="12">
    <location>
        <begin position="324"/>
        <end position="345"/>
    </location>
</feature>
<feature type="transmembrane region" description="Helical" evidence="12">
    <location>
        <begin position="1154"/>
        <end position="1174"/>
    </location>
</feature>
<evidence type="ECO:0000256" key="8">
    <source>
        <dbReference type="ARBA" id="ARBA00022927"/>
    </source>
</evidence>
<evidence type="ECO:0000256" key="6">
    <source>
        <dbReference type="ARBA" id="ARBA00022807"/>
    </source>
</evidence>
<evidence type="ECO:0000256" key="2">
    <source>
        <dbReference type="ARBA" id="ARBA00022448"/>
    </source>
</evidence>
<evidence type="ECO:0000256" key="4">
    <source>
        <dbReference type="ARBA" id="ARBA00022692"/>
    </source>
</evidence>
<dbReference type="InterPro" id="IPR027417">
    <property type="entry name" value="P-loop_NTPase"/>
</dbReference>
<dbReference type="OrthoDB" id="9762778at2"/>
<dbReference type="Pfam" id="PF00005">
    <property type="entry name" value="ABC_tran"/>
    <property type="match status" value="2"/>
</dbReference>
<reference evidence="16" key="1">
    <citation type="submission" date="2009-01" db="EMBL/GenBank/DDBJ databases">
        <title>Complete sequence of chromosome Cyanothece sp. PCC 7425.</title>
        <authorList>
            <consortium name="US DOE Joint Genome Institute"/>
            <person name="Lucas S."/>
            <person name="Copeland A."/>
            <person name="Lapidus A."/>
            <person name="Glavina del Rio T."/>
            <person name="Dalin E."/>
            <person name="Tice H."/>
            <person name="Bruce D."/>
            <person name="Goodwin L."/>
            <person name="Pitluck S."/>
            <person name="Sims D."/>
            <person name="Meineke L."/>
            <person name="Brettin T."/>
            <person name="Detter J.C."/>
            <person name="Han C."/>
            <person name="Larimer F."/>
            <person name="Land M."/>
            <person name="Hauser L."/>
            <person name="Kyrpides N."/>
            <person name="Ovchinnikova G."/>
            <person name="Liberton M."/>
            <person name="Stoeckel J."/>
            <person name="Banerjee A."/>
            <person name="Singh A."/>
            <person name="Page L."/>
            <person name="Sato H."/>
            <person name="Zhao L."/>
            <person name="Sherman L."/>
            <person name="Pakrasi H."/>
            <person name="Richardson P."/>
        </authorList>
    </citation>
    <scope>NUCLEOTIDE SEQUENCE</scope>
    <source>
        <strain evidence="16">PCC 7425</strain>
    </source>
</reference>
<dbReference type="Gene3D" id="3.90.70.10">
    <property type="entry name" value="Cysteine proteinases"/>
    <property type="match status" value="1"/>
</dbReference>
<feature type="transmembrane region" description="Helical" evidence="12">
    <location>
        <begin position="1121"/>
        <end position="1142"/>
    </location>
</feature>
<feature type="domain" description="ABC transmembrane type-1" evidence="14">
    <location>
        <begin position="1121"/>
        <end position="1402"/>
    </location>
</feature>
<keyword evidence="2" id="KW-0813">Transport</keyword>
<feature type="domain" description="ABC transmembrane type-1" evidence="14">
    <location>
        <begin position="190"/>
        <end position="469"/>
    </location>
</feature>
<dbReference type="NCBIfam" id="TIGR03796">
    <property type="entry name" value="NHLM_micro_ABC1"/>
    <property type="match status" value="1"/>
</dbReference>
<keyword evidence="6" id="KW-0378">Hydrolase</keyword>
<evidence type="ECO:0000256" key="3">
    <source>
        <dbReference type="ARBA" id="ARBA00022475"/>
    </source>
</evidence>
<evidence type="ECO:0000256" key="9">
    <source>
        <dbReference type="ARBA" id="ARBA00022989"/>
    </source>
</evidence>
<keyword evidence="7" id="KW-0067">ATP-binding</keyword>
<dbReference type="GO" id="GO:0005524">
    <property type="term" value="F:ATP binding"/>
    <property type="evidence" value="ECO:0007669"/>
    <property type="project" value="UniProtKB-KW"/>
</dbReference>
<evidence type="ECO:0000259" key="14">
    <source>
        <dbReference type="PROSITE" id="PS50929"/>
    </source>
</evidence>
<dbReference type="GO" id="GO:0015031">
    <property type="term" value="P:protein transport"/>
    <property type="evidence" value="ECO:0007669"/>
    <property type="project" value="UniProtKB-KW"/>
</dbReference>
<dbReference type="CDD" id="cd18569">
    <property type="entry name" value="ABC_6TM_NHLM_bacteriocin"/>
    <property type="match status" value="1"/>
</dbReference>
<keyword evidence="6" id="KW-0645">Protease</keyword>
<dbReference type="GO" id="GO:0043213">
    <property type="term" value="P:bacteriocin transport"/>
    <property type="evidence" value="ECO:0007669"/>
    <property type="project" value="UniProtKB-KW"/>
</dbReference>
<dbReference type="SUPFAM" id="SSF52540">
    <property type="entry name" value="P-loop containing nucleoside triphosphate hydrolases"/>
    <property type="match status" value="2"/>
</dbReference>
<dbReference type="EMBL" id="CP001344">
    <property type="protein sequence ID" value="ACL44130.1"/>
    <property type="molecule type" value="Genomic_DNA"/>
</dbReference>
<dbReference type="PANTHER" id="PTHR24221:SF654">
    <property type="entry name" value="ATP-BINDING CASSETTE SUB-FAMILY B MEMBER 6"/>
    <property type="match status" value="1"/>
</dbReference>
<keyword evidence="10 12" id="KW-0472">Membrane</keyword>
<dbReference type="FunFam" id="3.40.50.300:FF:000299">
    <property type="entry name" value="ABC transporter ATP-binding protein/permease"/>
    <property type="match status" value="2"/>
</dbReference>
<feature type="transmembrane region" description="Helical" evidence="12">
    <location>
        <begin position="223"/>
        <end position="244"/>
    </location>
</feature>
<feature type="domain" description="ABC transporter" evidence="13">
    <location>
        <begin position="507"/>
        <end position="740"/>
    </location>
</feature>